<reference evidence="1" key="3">
    <citation type="submission" date="2015-04" db="UniProtKB">
        <authorList>
            <consortium name="EnsemblPlants"/>
        </authorList>
    </citation>
    <scope>IDENTIFICATION</scope>
</reference>
<dbReference type="HOGENOM" id="CLU_2240455_0_0_1"/>
<dbReference type="Gramene" id="LPERR12G07690.1">
    <property type="protein sequence ID" value="LPERR12G07690.1"/>
    <property type="gene ID" value="LPERR12G07690"/>
</dbReference>
<protein>
    <submittedName>
        <fullName evidence="1">Uncharacterized protein</fullName>
    </submittedName>
</protein>
<dbReference type="Proteomes" id="UP000032180">
    <property type="component" value="Chromosome 12"/>
</dbReference>
<keyword evidence="2" id="KW-1185">Reference proteome</keyword>
<organism evidence="1 2">
    <name type="scientific">Leersia perrieri</name>
    <dbReference type="NCBI Taxonomy" id="77586"/>
    <lineage>
        <taxon>Eukaryota</taxon>
        <taxon>Viridiplantae</taxon>
        <taxon>Streptophyta</taxon>
        <taxon>Embryophyta</taxon>
        <taxon>Tracheophyta</taxon>
        <taxon>Spermatophyta</taxon>
        <taxon>Magnoliopsida</taxon>
        <taxon>Liliopsida</taxon>
        <taxon>Poales</taxon>
        <taxon>Poaceae</taxon>
        <taxon>BOP clade</taxon>
        <taxon>Oryzoideae</taxon>
        <taxon>Oryzeae</taxon>
        <taxon>Oryzinae</taxon>
        <taxon>Leersia</taxon>
    </lineage>
</organism>
<reference evidence="1 2" key="1">
    <citation type="submission" date="2012-08" db="EMBL/GenBank/DDBJ databases">
        <title>Oryza genome evolution.</title>
        <authorList>
            <person name="Wing R.A."/>
        </authorList>
    </citation>
    <scope>NUCLEOTIDE SEQUENCE</scope>
</reference>
<evidence type="ECO:0000313" key="1">
    <source>
        <dbReference type="EnsemblPlants" id="LPERR12G07690.1"/>
    </source>
</evidence>
<dbReference type="EnsemblPlants" id="LPERR12G07690.1">
    <property type="protein sequence ID" value="LPERR12G07690.1"/>
    <property type="gene ID" value="LPERR12G07690"/>
</dbReference>
<reference evidence="2" key="2">
    <citation type="submission" date="2013-12" db="EMBL/GenBank/DDBJ databases">
        <authorList>
            <person name="Yu Y."/>
            <person name="Lee S."/>
            <person name="de Baynast K."/>
            <person name="Wissotski M."/>
            <person name="Liu L."/>
            <person name="Talag J."/>
            <person name="Goicoechea J."/>
            <person name="Angelova A."/>
            <person name="Jetty R."/>
            <person name="Kudrna D."/>
            <person name="Golser W."/>
            <person name="Rivera L."/>
            <person name="Zhang J."/>
            <person name="Wing R."/>
        </authorList>
    </citation>
    <scope>NUCLEOTIDE SEQUENCE</scope>
</reference>
<sequence>MDDLLHTSARGLQQQTSKTYTSLEADFGQSIHEFHMECSELPNRHLMFMPNSAHHPLAHGFSYGTHVIAIFLSGFLNPDPTVVPEAHVENVRRPWLSRWVKAKHM</sequence>
<evidence type="ECO:0000313" key="2">
    <source>
        <dbReference type="Proteomes" id="UP000032180"/>
    </source>
</evidence>
<accession>A0A0D9XYJ6</accession>
<dbReference type="AlphaFoldDB" id="A0A0D9XYJ6"/>
<name>A0A0D9XYJ6_9ORYZ</name>
<proteinExistence type="predicted"/>